<gene>
    <name evidence="2" type="ORF">Sliba_80350</name>
</gene>
<sequence length="99" mass="10041">MPADDLSDDVEQFGGHRDHPLAVSLGGSDDQERDDLAVGALVVADAQVGQFGQLFDPQAGVPKHFGQAAGAGHWAPSVPGTSAWNGTSGPAKLALPLGN</sequence>
<dbReference type="Proteomes" id="UP000429552">
    <property type="component" value="Unassembled WGS sequence"/>
</dbReference>
<dbReference type="AlphaFoldDB" id="A0A640TXI9"/>
<feature type="region of interest" description="Disordered" evidence="1">
    <location>
        <begin position="1"/>
        <end position="30"/>
    </location>
</feature>
<organism evidence="2 3">
    <name type="scientific">Streptomyces nigrescens</name>
    <dbReference type="NCBI Taxonomy" id="1920"/>
    <lineage>
        <taxon>Bacteria</taxon>
        <taxon>Bacillati</taxon>
        <taxon>Actinomycetota</taxon>
        <taxon>Actinomycetes</taxon>
        <taxon>Kitasatosporales</taxon>
        <taxon>Streptomycetaceae</taxon>
        <taxon>Streptomyces</taxon>
    </lineage>
</organism>
<comment type="caution">
    <text evidence="2">The sequence shown here is derived from an EMBL/GenBank/DDBJ whole genome shotgun (WGS) entry which is preliminary data.</text>
</comment>
<name>A0A640TXI9_STRNI</name>
<reference evidence="2 3" key="1">
    <citation type="submission" date="2019-12" db="EMBL/GenBank/DDBJ databases">
        <title>Whole genome shotgun sequence of Streptomyces libani subsp. libani NBRC 13452.</title>
        <authorList>
            <person name="Ichikawa N."/>
            <person name="Kimura A."/>
            <person name="Kitahashi Y."/>
            <person name="Komaki H."/>
            <person name="Tamura T."/>
        </authorList>
    </citation>
    <scope>NUCLEOTIDE SEQUENCE [LARGE SCALE GENOMIC DNA]</scope>
    <source>
        <strain evidence="2 3">NBRC 13452</strain>
    </source>
</reference>
<dbReference type="EMBL" id="BLIP01000005">
    <property type="protein sequence ID" value="GFE27582.1"/>
    <property type="molecule type" value="Genomic_DNA"/>
</dbReference>
<accession>A0A640TXI9</accession>
<evidence type="ECO:0000256" key="1">
    <source>
        <dbReference type="SAM" id="MobiDB-lite"/>
    </source>
</evidence>
<evidence type="ECO:0000313" key="2">
    <source>
        <dbReference type="EMBL" id="GFE27582.1"/>
    </source>
</evidence>
<protein>
    <submittedName>
        <fullName evidence="2">Uncharacterized protein</fullName>
    </submittedName>
</protein>
<proteinExistence type="predicted"/>
<evidence type="ECO:0000313" key="3">
    <source>
        <dbReference type="Proteomes" id="UP000429552"/>
    </source>
</evidence>
<feature type="compositionally biased region" description="Acidic residues" evidence="1">
    <location>
        <begin position="1"/>
        <end position="11"/>
    </location>
</feature>